<sequence length="114" mass="12150">MSDPVSEEPDPERLAALEKRLATLRKEEATPKPAATGDFRMAEMGYRMIIDLIAGLGIGFGIGYGLDAILGTKPFLMLVFIFLGFAAGVKVMLRSADEMTKAQAAAQSAGKEGK</sequence>
<proteinExistence type="inferred from homology"/>
<evidence type="ECO:0000313" key="4">
    <source>
        <dbReference type="Proteomes" id="UP000219111"/>
    </source>
</evidence>
<dbReference type="AlphaFoldDB" id="A0A285RPE8"/>
<dbReference type="OrthoDB" id="15401at2"/>
<keyword evidence="1" id="KW-0813">Transport</keyword>
<evidence type="ECO:0000256" key="1">
    <source>
        <dbReference type="PIRNR" id="PIRNR032126"/>
    </source>
</evidence>
<evidence type="ECO:0000256" key="2">
    <source>
        <dbReference type="SAM" id="Phobius"/>
    </source>
</evidence>
<keyword evidence="1 2" id="KW-0472">Membrane</keyword>
<dbReference type="InterPro" id="IPR032820">
    <property type="entry name" value="ATPase_put"/>
</dbReference>
<dbReference type="PIRSF" id="PIRSF032126">
    <property type="entry name" value="F0F1_ATP_synthase_subunit_I"/>
    <property type="match status" value="1"/>
</dbReference>
<comment type="function">
    <text evidence="1">A possible function for this protein is to guide the assembly of the membrane sector of the ATPase enzyme complex.</text>
</comment>
<keyword evidence="1" id="KW-0375">Hydrogen ion transport</keyword>
<name>A0A285RPE8_9RHOB</name>
<dbReference type="EMBL" id="OBMT01000001">
    <property type="protein sequence ID" value="SOB94292.1"/>
    <property type="molecule type" value="Genomic_DNA"/>
</dbReference>
<dbReference type="Proteomes" id="UP000219111">
    <property type="component" value="Unassembled WGS sequence"/>
</dbReference>
<feature type="transmembrane region" description="Helical" evidence="2">
    <location>
        <begin position="49"/>
        <end position="69"/>
    </location>
</feature>
<feature type="transmembrane region" description="Helical" evidence="2">
    <location>
        <begin position="75"/>
        <end position="93"/>
    </location>
</feature>
<comment type="similarity">
    <text evidence="1">Belongs to the bacterial AtpI family.</text>
</comment>
<protein>
    <recommendedName>
        <fullName evidence="1">ATP synthase protein I</fullName>
    </recommendedName>
</protein>
<dbReference type="GO" id="GO:0045259">
    <property type="term" value="C:proton-transporting ATP synthase complex"/>
    <property type="evidence" value="ECO:0007669"/>
    <property type="project" value="UniProtKB-UniRule"/>
</dbReference>
<organism evidence="3 4">
    <name type="scientific">Rhodobacter maris</name>
    <dbReference type="NCBI Taxonomy" id="446682"/>
    <lineage>
        <taxon>Bacteria</taxon>
        <taxon>Pseudomonadati</taxon>
        <taxon>Pseudomonadota</taxon>
        <taxon>Alphaproteobacteria</taxon>
        <taxon>Rhodobacterales</taxon>
        <taxon>Rhodobacter group</taxon>
        <taxon>Rhodobacter</taxon>
    </lineage>
</organism>
<gene>
    <name evidence="3" type="ORF">SAMN05877831_101377</name>
</gene>
<keyword evidence="2" id="KW-1133">Transmembrane helix</keyword>
<dbReference type="RefSeq" id="WP_097068398.1">
    <property type="nucleotide sequence ID" value="NZ_OBMT01000001.1"/>
</dbReference>
<evidence type="ECO:0000313" key="3">
    <source>
        <dbReference type="EMBL" id="SOB94292.1"/>
    </source>
</evidence>
<keyword evidence="2" id="KW-0812">Transmembrane</keyword>
<keyword evidence="4" id="KW-1185">Reference proteome</keyword>
<accession>A0A285RPE8</accession>
<dbReference type="Pfam" id="PF09527">
    <property type="entry name" value="ATPase_gene1"/>
    <property type="match status" value="1"/>
</dbReference>
<keyword evidence="1" id="KW-0406">Ion transport</keyword>
<dbReference type="InterPro" id="IPR016989">
    <property type="entry name" value="Atp1_alphaprobac"/>
</dbReference>
<dbReference type="GO" id="GO:1902600">
    <property type="term" value="P:proton transmembrane transport"/>
    <property type="evidence" value="ECO:0007669"/>
    <property type="project" value="UniProtKB-KW"/>
</dbReference>
<reference evidence="4" key="1">
    <citation type="submission" date="2017-08" db="EMBL/GenBank/DDBJ databases">
        <authorList>
            <person name="Varghese N."/>
            <person name="Submissions S."/>
        </authorList>
    </citation>
    <scope>NUCLEOTIDE SEQUENCE [LARGE SCALE GENOMIC DNA]</scope>
    <source>
        <strain evidence="4">JA276</strain>
    </source>
</reference>